<proteinExistence type="predicted"/>
<keyword evidence="1" id="KW-1133">Transmembrane helix</keyword>
<evidence type="ECO:0000313" key="3">
    <source>
        <dbReference type="Proteomes" id="UP000190285"/>
    </source>
</evidence>
<protein>
    <submittedName>
        <fullName evidence="2">Uncharacterized protein</fullName>
    </submittedName>
</protein>
<keyword evidence="1" id="KW-0472">Membrane</keyword>
<name>A0A1T5MIP4_9FIRM</name>
<dbReference type="AlphaFoldDB" id="A0A1T5MIP4"/>
<evidence type="ECO:0000313" key="2">
    <source>
        <dbReference type="EMBL" id="SKC87788.1"/>
    </source>
</evidence>
<sequence length="36" mass="4314">MLLGVPFEEKLKILIFLFLMLIITLGIEKVREIRRK</sequence>
<organism evidence="2 3">
    <name type="scientific">Maledivibacter halophilus</name>
    <dbReference type="NCBI Taxonomy" id="36842"/>
    <lineage>
        <taxon>Bacteria</taxon>
        <taxon>Bacillati</taxon>
        <taxon>Bacillota</taxon>
        <taxon>Clostridia</taxon>
        <taxon>Peptostreptococcales</taxon>
        <taxon>Caminicellaceae</taxon>
        <taxon>Maledivibacter</taxon>
    </lineage>
</organism>
<dbReference type="STRING" id="36842.SAMN02194393_04745"/>
<feature type="transmembrane region" description="Helical" evidence="1">
    <location>
        <begin position="12"/>
        <end position="30"/>
    </location>
</feature>
<gene>
    <name evidence="2" type="ORF">SAMN02194393_04745</name>
</gene>
<accession>A0A1T5MIP4</accession>
<dbReference type="EMBL" id="FUZT01000016">
    <property type="protein sequence ID" value="SKC87788.1"/>
    <property type="molecule type" value="Genomic_DNA"/>
</dbReference>
<dbReference type="Proteomes" id="UP000190285">
    <property type="component" value="Unassembled WGS sequence"/>
</dbReference>
<evidence type="ECO:0000256" key="1">
    <source>
        <dbReference type="SAM" id="Phobius"/>
    </source>
</evidence>
<keyword evidence="3" id="KW-1185">Reference proteome</keyword>
<keyword evidence="1" id="KW-0812">Transmembrane</keyword>
<reference evidence="2 3" key="1">
    <citation type="submission" date="2017-02" db="EMBL/GenBank/DDBJ databases">
        <authorList>
            <person name="Peterson S.W."/>
        </authorList>
    </citation>
    <scope>NUCLEOTIDE SEQUENCE [LARGE SCALE GENOMIC DNA]</scope>
    <source>
        <strain evidence="2 3">M1</strain>
    </source>
</reference>